<evidence type="ECO:0000256" key="2">
    <source>
        <dbReference type="ARBA" id="ARBA00023125"/>
    </source>
</evidence>
<dbReference type="SUPFAM" id="SSF46785">
    <property type="entry name" value="Winged helix' DNA-binding domain"/>
    <property type="match status" value="1"/>
</dbReference>
<dbReference type="InterPro" id="IPR050679">
    <property type="entry name" value="Bact_HTH_transcr_reg"/>
</dbReference>
<sequence length="261" mass="28669">MPDGSSRTPGAVTGFAFDRIAEELREAILAGTYRVGDSLPSERVLSERFGVSPGTVRVALSQLVTEGIVDGRRGRPKQVVKLPQPRATFSEFHSFAQWALSAGHEPGGAVITARWEIAGSLDEELLDVPVGRRVLTVTRVRTLDGSIVMLEQTRYPEWLGEIVETIPAEARSVTQLLAEEHEVRFSHAEHRFGAESASPEVAALLQVAPGTALLIHRRVSRDPLGRHLEWSTDRYIAGKIMVSVGNSWHSNPLQWTLPDLS</sequence>
<dbReference type="InterPro" id="IPR036390">
    <property type="entry name" value="WH_DNA-bd_sf"/>
</dbReference>
<keyword evidence="2" id="KW-0238">DNA-binding</keyword>
<proteinExistence type="predicted"/>
<comment type="caution">
    <text evidence="5">The sequence shown here is derived from an EMBL/GenBank/DDBJ whole genome shotgun (WGS) entry which is preliminary data.</text>
</comment>
<evidence type="ECO:0000313" key="5">
    <source>
        <dbReference type="EMBL" id="MFB9776427.1"/>
    </source>
</evidence>
<dbReference type="SMART" id="SM00345">
    <property type="entry name" value="HTH_GNTR"/>
    <property type="match status" value="1"/>
</dbReference>
<dbReference type="PROSITE" id="PS50949">
    <property type="entry name" value="HTH_GNTR"/>
    <property type="match status" value="1"/>
</dbReference>
<dbReference type="Gene3D" id="3.40.1410.10">
    <property type="entry name" value="Chorismate lyase-like"/>
    <property type="match status" value="1"/>
</dbReference>
<dbReference type="CDD" id="cd07377">
    <property type="entry name" value="WHTH_GntR"/>
    <property type="match status" value="1"/>
</dbReference>
<keyword evidence="6" id="KW-1185">Reference proteome</keyword>
<dbReference type="Pfam" id="PF00392">
    <property type="entry name" value="GntR"/>
    <property type="match status" value="1"/>
</dbReference>
<evidence type="ECO:0000259" key="4">
    <source>
        <dbReference type="PROSITE" id="PS50949"/>
    </source>
</evidence>
<dbReference type="Pfam" id="PF07702">
    <property type="entry name" value="UTRA"/>
    <property type="match status" value="1"/>
</dbReference>
<accession>A0ABV5X1V9</accession>
<dbReference type="RefSeq" id="WP_376840238.1">
    <property type="nucleotide sequence ID" value="NZ_JBHMAU010000053.1"/>
</dbReference>
<protein>
    <submittedName>
        <fullName evidence="5">GntR family transcriptional regulator</fullName>
    </submittedName>
</protein>
<dbReference type="PANTHER" id="PTHR44846">
    <property type="entry name" value="MANNOSYL-D-GLYCERATE TRANSPORT/METABOLISM SYSTEM REPRESSOR MNGR-RELATED"/>
    <property type="match status" value="1"/>
</dbReference>
<name>A0ABV5X1V9_9MICO</name>
<evidence type="ECO:0000313" key="6">
    <source>
        <dbReference type="Proteomes" id="UP001589707"/>
    </source>
</evidence>
<dbReference type="InterPro" id="IPR028978">
    <property type="entry name" value="Chorismate_lyase_/UTRA_dom_sf"/>
</dbReference>
<dbReference type="SUPFAM" id="SSF64288">
    <property type="entry name" value="Chorismate lyase-like"/>
    <property type="match status" value="1"/>
</dbReference>
<dbReference type="SMART" id="SM00866">
    <property type="entry name" value="UTRA"/>
    <property type="match status" value="1"/>
</dbReference>
<feature type="domain" description="HTH gntR-type" evidence="4">
    <location>
        <begin position="14"/>
        <end position="82"/>
    </location>
</feature>
<dbReference type="InterPro" id="IPR000524">
    <property type="entry name" value="Tscrpt_reg_HTH_GntR"/>
</dbReference>
<gene>
    <name evidence="5" type="ORF">ACFFN1_08420</name>
</gene>
<evidence type="ECO:0000256" key="3">
    <source>
        <dbReference type="ARBA" id="ARBA00023163"/>
    </source>
</evidence>
<dbReference type="Proteomes" id="UP001589707">
    <property type="component" value="Unassembled WGS sequence"/>
</dbReference>
<dbReference type="InterPro" id="IPR036388">
    <property type="entry name" value="WH-like_DNA-bd_sf"/>
</dbReference>
<dbReference type="InterPro" id="IPR011663">
    <property type="entry name" value="UTRA"/>
</dbReference>
<keyword evidence="3" id="KW-0804">Transcription</keyword>
<dbReference type="Gene3D" id="1.10.10.10">
    <property type="entry name" value="Winged helix-like DNA-binding domain superfamily/Winged helix DNA-binding domain"/>
    <property type="match status" value="1"/>
</dbReference>
<keyword evidence="1" id="KW-0805">Transcription regulation</keyword>
<dbReference type="PRINTS" id="PR00035">
    <property type="entry name" value="HTHGNTR"/>
</dbReference>
<dbReference type="EMBL" id="JBHMAU010000053">
    <property type="protein sequence ID" value="MFB9776427.1"/>
    <property type="molecule type" value="Genomic_DNA"/>
</dbReference>
<reference evidence="5 6" key="1">
    <citation type="submission" date="2024-09" db="EMBL/GenBank/DDBJ databases">
        <authorList>
            <person name="Sun Q."/>
            <person name="Mori K."/>
        </authorList>
    </citation>
    <scope>NUCLEOTIDE SEQUENCE [LARGE SCALE GENOMIC DNA]</scope>
    <source>
        <strain evidence="5 6">JCM 11683</strain>
    </source>
</reference>
<evidence type="ECO:0000256" key="1">
    <source>
        <dbReference type="ARBA" id="ARBA00023015"/>
    </source>
</evidence>
<organism evidence="5 6">
    <name type="scientific">Brevibacterium otitidis</name>
    <dbReference type="NCBI Taxonomy" id="53364"/>
    <lineage>
        <taxon>Bacteria</taxon>
        <taxon>Bacillati</taxon>
        <taxon>Actinomycetota</taxon>
        <taxon>Actinomycetes</taxon>
        <taxon>Micrococcales</taxon>
        <taxon>Brevibacteriaceae</taxon>
        <taxon>Brevibacterium</taxon>
    </lineage>
</organism>